<feature type="transmembrane region" description="Helical" evidence="3">
    <location>
        <begin position="314"/>
        <end position="333"/>
    </location>
</feature>
<dbReference type="Gene3D" id="1.25.40.10">
    <property type="entry name" value="Tetratricopeptide repeat domain"/>
    <property type="match status" value="1"/>
</dbReference>
<dbReference type="KEGG" id="cpis:HS961_03720"/>
<feature type="transmembrane region" description="Helical" evidence="3">
    <location>
        <begin position="339"/>
        <end position="360"/>
    </location>
</feature>
<feature type="transmembrane region" description="Helical" evidence="3">
    <location>
        <begin position="95"/>
        <end position="113"/>
    </location>
</feature>
<dbReference type="InterPro" id="IPR011990">
    <property type="entry name" value="TPR-like_helical_dom_sf"/>
</dbReference>
<organism evidence="4 5">
    <name type="scientific">Comamonas piscis</name>
    <dbReference type="NCBI Taxonomy" id="1562974"/>
    <lineage>
        <taxon>Bacteria</taxon>
        <taxon>Pseudomonadati</taxon>
        <taxon>Pseudomonadota</taxon>
        <taxon>Betaproteobacteria</taxon>
        <taxon>Burkholderiales</taxon>
        <taxon>Comamonadaceae</taxon>
        <taxon>Comamonas</taxon>
    </lineage>
</organism>
<dbReference type="Proteomes" id="UP000515240">
    <property type="component" value="Chromosome"/>
</dbReference>
<evidence type="ECO:0000256" key="3">
    <source>
        <dbReference type="SAM" id="Phobius"/>
    </source>
</evidence>
<protein>
    <submittedName>
        <fullName evidence="4">Tetratricopeptide repeat protein</fullName>
    </submittedName>
</protein>
<evidence type="ECO:0000313" key="5">
    <source>
        <dbReference type="Proteomes" id="UP000515240"/>
    </source>
</evidence>
<dbReference type="PANTHER" id="PTHR44227">
    <property type="match status" value="1"/>
</dbReference>
<dbReference type="RefSeq" id="WP_182326437.1">
    <property type="nucleotide sequence ID" value="NZ_CP058554.1"/>
</dbReference>
<feature type="transmembrane region" description="Helical" evidence="3">
    <location>
        <begin position="122"/>
        <end position="141"/>
    </location>
</feature>
<keyword evidence="5" id="KW-1185">Reference proteome</keyword>
<keyword evidence="3" id="KW-0812">Transmembrane</keyword>
<dbReference type="SUPFAM" id="SSF48452">
    <property type="entry name" value="TPR-like"/>
    <property type="match status" value="1"/>
</dbReference>
<keyword evidence="3" id="KW-0472">Membrane</keyword>
<gene>
    <name evidence="4" type="ORF">HS961_03720</name>
</gene>
<keyword evidence="3" id="KW-1133">Transmembrane helix</keyword>
<dbReference type="AlphaFoldDB" id="A0A7G5EDD7"/>
<dbReference type="PANTHER" id="PTHR44227:SF3">
    <property type="entry name" value="PROTEIN O-MANNOSYL-TRANSFERASE TMTC4"/>
    <property type="match status" value="1"/>
</dbReference>
<name>A0A7G5EDD7_9BURK</name>
<dbReference type="EMBL" id="CP058554">
    <property type="protein sequence ID" value="QMV72012.1"/>
    <property type="molecule type" value="Genomic_DNA"/>
</dbReference>
<dbReference type="InterPro" id="IPR052346">
    <property type="entry name" value="O-mannosyl-transferase_TMTC"/>
</dbReference>
<feature type="transmembrane region" description="Helical" evidence="3">
    <location>
        <begin position="235"/>
        <end position="254"/>
    </location>
</feature>
<feature type="transmembrane region" description="Helical" evidence="3">
    <location>
        <begin position="372"/>
        <end position="390"/>
    </location>
</feature>
<keyword evidence="1" id="KW-0677">Repeat</keyword>
<accession>A0A7G5EDD7</accession>
<reference evidence="4 5" key="1">
    <citation type="journal article" date="2020" name="G3 (Bethesda)">
        <title>CeMbio - The Caenorhabditis elegans Microbiome Resource.</title>
        <authorList>
            <person name="Dirksen P."/>
            <person name="Assie A."/>
            <person name="Zimmermann J."/>
            <person name="Zhang F."/>
            <person name="Tietje A.M."/>
            <person name="Marsh S.A."/>
            <person name="Felix M.A."/>
            <person name="Shapira M."/>
            <person name="Kaleta C."/>
            <person name="Schulenburg H."/>
            <person name="Samuel B."/>
        </authorList>
    </citation>
    <scope>NUCLEOTIDE SEQUENCE [LARGE SCALE GENOMIC DNA]</scope>
    <source>
        <strain evidence="4 5">BIGb0172</strain>
    </source>
</reference>
<sequence>MYKLICWKPALVLAVLFVVCLGVYWPGLAGGFIFDDFPNLSPLGAFGGVKDFETFKSFVLDGFAGPLGRPISLASFVLDGTNWPTDPYPFKRTNLLIHLFSGFALFCASLNLLKFYGAKSKAAIWVAVLNTAFWLLHPYMVSSTLYVVQRMAQLAALFVFAGLAGYLQGRLLLGRKPLAAYMWMSGSVGLGTLLAAFSKENGILLPLFVLVIEFCRPKQALVDGQAPVSSVKPDWRWRAIFVWLPIAAIFWQLAKEVNFSPNVWPTRPFSQVQRLLTEPRIIWEYLYHLYIPRIEGRGLFQDAFTISKDIFSPWITLPSILGVIGLLIFGFWAKNRGLLGAYTALAIFFFFSAHLVESTVVGLELYFEHRNYAAAAFLFLPIAVGIVYIIERRSQFIGVSTASFLILMLCGLTWQRSMLWADTEGLQTYWAVSSPNSARAQNHLAGQLINQGRGEEAAEFLQKASARLPDSSLLTMQFFITKIQLGTVTDADFSHAFESLPKQQFDAQALVGLRKLVEMLTAQQGEEHHKEQALALLDEMRTLPQYKNISVFQRMEPYLRGLLLLSLGQPNEASAQMSQVMKVYRETDAALSVVADVARAGYYQSALDLLAQAKEVFAQQPDKTLKRSRSVYDQEFVRMEGLLREGIGKEKSVE</sequence>
<keyword evidence="2" id="KW-0802">TPR repeat</keyword>
<evidence type="ECO:0000256" key="1">
    <source>
        <dbReference type="ARBA" id="ARBA00022737"/>
    </source>
</evidence>
<feature type="transmembrane region" description="Helical" evidence="3">
    <location>
        <begin position="396"/>
        <end position="414"/>
    </location>
</feature>
<feature type="transmembrane region" description="Helical" evidence="3">
    <location>
        <begin position="147"/>
        <end position="166"/>
    </location>
</feature>
<evidence type="ECO:0000256" key="2">
    <source>
        <dbReference type="ARBA" id="ARBA00022803"/>
    </source>
</evidence>
<proteinExistence type="predicted"/>
<evidence type="ECO:0000313" key="4">
    <source>
        <dbReference type="EMBL" id="QMV72012.1"/>
    </source>
</evidence>